<dbReference type="EMBL" id="JABCKV010000048">
    <property type="protein sequence ID" value="KAG5645137.1"/>
    <property type="molecule type" value="Genomic_DNA"/>
</dbReference>
<accession>A0A9P7G6T8</accession>
<evidence type="ECO:0000313" key="2">
    <source>
        <dbReference type="Proteomes" id="UP000775547"/>
    </source>
</evidence>
<dbReference type="AlphaFoldDB" id="A0A9P7G6T8"/>
<dbReference type="OrthoDB" id="496981at2759"/>
<reference evidence="1" key="2">
    <citation type="submission" date="2021-10" db="EMBL/GenBank/DDBJ databases">
        <title>Phylogenomics reveals ancestral predisposition of the termite-cultivated fungus Termitomyces towards a domesticated lifestyle.</title>
        <authorList>
            <person name="Auxier B."/>
            <person name="Grum-Grzhimaylo A."/>
            <person name="Cardenas M.E."/>
            <person name="Lodge J.D."/>
            <person name="Laessoe T."/>
            <person name="Pedersen O."/>
            <person name="Smith M.E."/>
            <person name="Kuyper T.W."/>
            <person name="Franco-Molano E.A."/>
            <person name="Baroni T.J."/>
            <person name="Aanen D.K."/>
        </authorList>
    </citation>
    <scope>NUCLEOTIDE SEQUENCE</scope>
    <source>
        <strain evidence="1">AP01</strain>
        <tissue evidence="1">Mycelium</tissue>
    </source>
</reference>
<protein>
    <recommendedName>
        <fullName evidence="3">Phosphoglycerate mutase family protein</fullName>
    </recommendedName>
</protein>
<sequence length="99" mass="11221">MTEDATDTIEAPNKRFRSYTTVPGFFIQDEPTTRASAIPPRFGLLDDSADRWDKFFAHLAGLDESADRYTSYKVFFLGRHGQGVHNVAEAKYGTKAWDE</sequence>
<reference evidence="1" key="1">
    <citation type="submission" date="2020-07" db="EMBL/GenBank/DDBJ databases">
        <authorList>
            <person name="Nieuwenhuis M."/>
            <person name="Van De Peppel L.J.J."/>
        </authorList>
    </citation>
    <scope>NUCLEOTIDE SEQUENCE</scope>
    <source>
        <strain evidence="1">AP01</strain>
        <tissue evidence="1">Mycelium</tissue>
    </source>
</reference>
<dbReference type="Proteomes" id="UP000775547">
    <property type="component" value="Unassembled WGS sequence"/>
</dbReference>
<organism evidence="1 2">
    <name type="scientific">Asterophora parasitica</name>
    <dbReference type="NCBI Taxonomy" id="117018"/>
    <lineage>
        <taxon>Eukaryota</taxon>
        <taxon>Fungi</taxon>
        <taxon>Dikarya</taxon>
        <taxon>Basidiomycota</taxon>
        <taxon>Agaricomycotina</taxon>
        <taxon>Agaricomycetes</taxon>
        <taxon>Agaricomycetidae</taxon>
        <taxon>Agaricales</taxon>
        <taxon>Tricholomatineae</taxon>
        <taxon>Lyophyllaceae</taxon>
        <taxon>Asterophora</taxon>
    </lineage>
</organism>
<proteinExistence type="predicted"/>
<comment type="caution">
    <text evidence="1">The sequence shown here is derived from an EMBL/GenBank/DDBJ whole genome shotgun (WGS) entry which is preliminary data.</text>
</comment>
<evidence type="ECO:0000313" key="1">
    <source>
        <dbReference type="EMBL" id="KAG5645137.1"/>
    </source>
</evidence>
<keyword evidence="2" id="KW-1185">Reference proteome</keyword>
<name>A0A9P7G6T8_9AGAR</name>
<gene>
    <name evidence="1" type="ORF">DXG03_006854</name>
</gene>
<evidence type="ECO:0008006" key="3">
    <source>
        <dbReference type="Google" id="ProtNLM"/>
    </source>
</evidence>